<dbReference type="FunFam" id="1.10.238.10:FF:000001">
    <property type="entry name" value="Calmodulin 1"/>
    <property type="match status" value="1"/>
</dbReference>
<evidence type="ECO:0000256" key="1">
    <source>
        <dbReference type="ARBA" id="ARBA00011445"/>
    </source>
</evidence>
<evidence type="ECO:0000256" key="5">
    <source>
        <dbReference type="ARBA" id="ARBA00023179"/>
    </source>
</evidence>
<dbReference type="GO" id="GO:0005859">
    <property type="term" value="C:muscle myosin complex"/>
    <property type="evidence" value="ECO:0007669"/>
    <property type="project" value="TreeGrafter"/>
</dbReference>
<keyword evidence="4" id="KW-0505">Motor protein</keyword>
<keyword evidence="3" id="KW-0518">Myosin</keyword>
<evidence type="ECO:0000259" key="6">
    <source>
        <dbReference type="PROSITE" id="PS50222"/>
    </source>
</evidence>
<dbReference type="Proteomes" id="UP001497623">
    <property type="component" value="Unassembled WGS sequence"/>
</dbReference>
<dbReference type="Gene3D" id="1.10.238.10">
    <property type="entry name" value="EF-hand"/>
    <property type="match status" value="2"/>
</dbReference>
<evidence type="ECO:0000313" key="8">
    <source>
        <dbReference type="Proteomes" id="UP001497623"/>
    </source>
</evidence>
<name>A0AAV2QWE0_MEGNR</name>
<dbReference type="InterPro" id="IPR002048">
    <property type="entry name" value="EF_hand_dom"/>
</dbReference>
<feature type="domain" description="EF-hand" evidence="6">
    <location>
        <begin position="9"/>
        <end position="44"/>
    </location>
</feature>
<gene>
    <name evidence="7" type="ORF">MNOR_LOCUS16904</name>
</gene>
<keyword evidence="8" id="KW-1185">Reference proteome</keyword>
<sequence>MSKGDISAKDAERVKFAFDIFDFDGKGIVDAWYISDLLRAVNLNPTNKKLEQFSVPAKKGEKMMKLDEFIPMFVTIKKDKDAGSYDDFVEVLKLYDKEENGTMMTSELEYILTNLGECLTKEDCKLVMTECCPPEDEDGCFAIIPFLKKLCEKD</sequence>
<dbReference type="PANTHER" id="PTHR23048">
    <property type="entry name" value="MYOSIN LIGHT CHAIN 1, 3"/>
    <property type="match status" value="1"/>
</dbReference>
<proteinExistence type="predicted"/>
<evidence type="ECO:0000256" key="3">
    <source>
        <dbReference type="ARBA" id="ARBA00023123"/>
    </source>
</evidence>
<dbReference type="InterPro" id="IPR050230">
    <property type="entry name" value="CALM/Myosin/TropC-like"/>
</dbReference>
<keyword evidence="5" id="KW-0514">Muscle protein</keyword>
<evidence type="ECO:0000313" key="7">
    <source>
        <dbReference type="EMBL" id="CAL4100928.1"/>
    </source>
</evidence>
<dbReference type="InterPro" id="IPR011992">
    <property type="entry name" value="EF-hand-dom_pair"/>
</dbReference>
<evidence type="ECO:0000256" key="2">
    <source>
        <dbReference type="ARBA" id="ARBA00022737"/>
    </source>
</evidence>
<dbReference type="PANTHER" id="PTHR23048:SF33">
    <property type="entry name" value="MYOSIN LIGHT CHAIN ALKALI"/>
    <property type="match status" value="1"/>
</dbReference>
<accession>A0AAV2QWE0</accession>
<dbReference type="AlphaFoldDB" id="A0AAV2QWE0"/>
<organism evidence="7 8">
    <name type="scientific">Meganyctiphanes norvegica</name>
    <name type="common">Northern krill</name>
    <name type="synonym">Thysanopoda norvegica</name>
    <dbReference type="NCBI Taxonomy" id="48144"/>
    <lineage>
        <taxon>Eukaryota</taxon>
        <taxon>Metazoa</taxon>
        <taxon>Ecdysozoa</taxon>
        <taxon>Arthropoda</taxon>
        <taxon>Crustacea</taxon>
        <taxon>Multicrustacea</taxon>
        <taxon>Malacostraca</taxon>
        <taxon>Eumalacostraca</taxon>
        <taxon>Eucarida</taxon>
        <taxon>Euphausiacea</taxon>
        <taxon>Euphausiidae</taxon>
        <taxon>Meganyctiphanes</taxon>
    </lineage>
</organism>
<dbReference type="PROSITE" id="PS50222">
    <property type="entry name" value="EF_HAND_2"/>
    <property type="match status" value="2"/>
</dbReference>
<comment type="subunit">
    <text evidence="1">Myosin is a hexamer of 2 heavy chains and 4 light chains.</text>
</comment>
<reference evidence="7 8" key="1">
    <citation type="submission" date="2024-05" db="EMBL/GenBank/DDBJ databases">
        <authorList>
            <person name="Wallberg A."/>
        </authorList>
    </citation>
    <scope>NUCLEOTIDE SEQUENCE [LARGE SCALE GENOMIC DNA]</scope>
</reference>
<keyword evidence="2" id="KW-0677">Repeat</keyword>
<dbReference type="SUPFAM" id="SSF47473">
    <property type="entry name" value="EF-hand"/>
    <property type="match status" value="1"/>
</dbReference>
<feature type="domain" description="EF-hand" evidence="6">
    <location>
        <begin position="83"/>
        <end position="118"/>
    </location>
</feature>
<dbReference type="GO" id="GO:0005509">
    <property type="term" value="F:calcium ion binding"/>
    <property type="evidence" value="ECO:0007669"/>
    <property type="project" value="InterPro"/>
</dbReference>
<evidence type="ECO:0000256" key="4">
    <source>
        <dbReference type="ARBA" id="ARBA00023175"/>
    </source>
</evidence>
<protein>
    <recommendedName>
        <fullName evidence="6">EF-hand domain-containing protein</fullName>
    </recommendedName>
</protein>
<dbReference type="EMBL" id="CAXKWB010011348">
    <property type="protein sequence ID" value="CAL4100928.1"/>
    <property type="molecule type" value="Genomic_DNA"/>
</dbReference>
<comment type="caution">
    <text evidence="7">The sequence shown here is derived from an EMBL/GenBank/DDBJ whole genome shotgun (WGS) entry which is preliminary data.</text>
</comment>